<protein>
    <submittedName>
        <fullName evidence="2">Uncharacterized protein</fullName>
    </submittedName>
</protein>
<reference evidence="2 3" key="1">
    <citation type="journal article" date="2025" name="Microbiol. Resour. Announc.">
        <title>Draft genome sequences for Neonectria magnoliae and Neonectria punicea, canker pathogens of Liriodendron tulipifera and Acer saccharum in West Virginia.</title>
        <authorList>
            <person name="Petronek H.M."/>
            <person name="Kasson M.T."/>
            <person name="Metheny A.M."/>
            <person name="Stauder C.M."/>
            <person name="Lovett B."/>
            <person name="Lynch S.C."/>
            <person name="Garnas J.R."/>
            <person name="Kasson L.R."/>
            <person name="Stajich J.E."/>
        </authorList>
    </citation>
    <scope>NUCLEOTIDE SEQUENCE [LARGE SCALE GENOMIC DNA]</scope>
    <source>
        <strain evidence="2 3">NRRL 64651</strain>
    </source>
</reference>
<sequence length="558" mass="62198">MSGYEPAHVYDVDSESPSTSSAVYKRYSLFSRAEWLLEVATLLLSMGLLFAIAYIFWITDDKPLSDWQFRISLNAVISILTTGCSAAMMHGVSEFISQLKWLHFKKGPRELANLERFDEASRGPWGSFKFLYGITWNLATLGALITICRLAFAPLAQQVVEYPERNINRTDGSATFGYAHEYDRKLSGAMFNHKMSAVPHDPKMQSAILQGIYDINIPQIFNCPGACKWDESYVSLGFKSSCKNVTVATLRTEDCPRIGETEYHRGCNMTTPGGIRLSTHHFDTDLQTTFRLNASSTMDETATKIPPGFPDLVTFAVYRATSDGNFTPRNINITECALSLTAYEYSKGHANGSDFKFDDIKEINLPHKRWNIYGGAGGFNGSIWTNASKADGVPKLTLGWVDIKALQFFFQSDMISAEWVDGNYENKNPGISAALIGDVDLEERFEKMASSMTDYLRAGPNRKIAKGERVDRVTFVSIRWIWLTGPVAIELAALVFALVTIARNRQSRQVPLWKSSALAVLACQHEKGVGNGVGLIRSSLKDIKEIEKIAEEAKVQLE</sequence>
<dbReference type="PANTHER" id="PTHR35394:SF5">
    <property type="entry name" value="DUF3176 DOMAIN-CONTAINING PROTEIN"/>
    <property type="match status" value="1"/>
</dbReference>
<name>A0ABR1II68_9HYPO</name>
<dbReference type="PANTHER" id="PTHR35394">
    <property type="entry name" value="DUF3176 DOMAIN-CONTAINING PROTEIN"/>
    <property type="match status" value="1"/>
</dbReference>
<gene>
    <name evidence="2" type="ORF">QQZ08_000286</name>
</gene>
<evidence type="ECO:0000313" key="3">
    <source>
        <dbReference type="Proteomes" id="UP001498421"/>
    </source>
</evidence>
<feature type="transmembrane region" description="Helical" evidence="1">
    <location>
        <begin position="130"/>
        <end position="152"/>
    </location>
</feature>
<dbReference type="InterPro" id="IPR021514">
    <property type="entry name" value="DUF3176"/>
</dbReference>
<dbReference type="Pfam" id="PF11374">
    <property type="entry name" value="DUF3176"/>
    <property type="match status" value="1"/>
</dbReference>
<feature type="transmembrane region" description="Helical" evidence="1">
    <location>
        <begin position="35"/>
        <end position="59"/>
    </location>
</feature>
<comment type="caution">
    <text evidence="2">The sequence shown here is derived from an EMBL/GenBank/DDBJ whole genome shotgun (WGS) entry which is preliminary data.</text>
</comment>
<dbReference type="Proteomes" id="UP001498421">
    <property type="component" value="Unassembled WGS sequence"/>
</dbReference>
<accession>A0ABR1II68</accession>
<keyword evidence="1" id="KW-0812">Transmembrane</keyword>
<dbReference type="EMBL" id="JAZAVK010000001">
    <property type="protein sequence ID" value="KAK7433347.1"/>
    <property type="molecule type" value="Genomic_DNA"/>
</dbReference>
<proteinExistence type="predicted"/>
<organism evidence="2 3">
    <name type="scientific">Neonectria magnoliae</name>
    <dbReference type="NCBI Taxonomy" id="2732573"/>
    <lineage>
        <taxon>Eukaryota</taxon>
        <taxon>Fungi</taxon>
        <taxon>Dikarya</taxon>
        <taxon>Ascomycota</taxon>
        <taxon>Pezizomycotina</taxon>
        <taxon>Sordariomycetes</taxon>
        <taxon>Hypocreomycetidae</taxon>
        <taxon>Hypocreales</taxon>
        <taxon>Nectriaceae</taxon>
        <taxon>Neonectria</taxon>
    </lineage>
</organism>
<feature type="transmembrane region" description="Helical" evidence="1">
    <location>
        <begin position="480"/>
        <end position="502"/>
    </location>
</feature>
<keyword evidence="1" id="KW-1133">Transmembrane helix</keyword>
<evidence type="ECO:0000256" key="1">
    <source>
        <dbReference type="SAM" id="Phobius"/>
    </source>
</evidence>
<keyword evidence="3" id="KW-1185">Reference proteome</keyword>
<feature type="transmembrane region" description="Helical" evidence="1">
    <location>
        <begin position="71"/>
        <end position="96"/>
    </location>
</feature>
<keyword evidence="1" id="KW-0472">Membrane</keyword>
<evidence type="ECO:0000313" key="2">
    <source>
        <dbReference type="EMBL" id="KAK7433347.1"/>
    </source>
</evidence>